<dbReference type="GO" id="GO:0019323">
    <property type="term" value="P:pentose catabolic process"/>
    <property type="evidence" value="ECO:0007669"/>
    <property type="project" value="TreeGrafter"/>
</dbReference>
<dbReference type="PANTHER" id="PTHR22789">
    <property type="entry name" value="FUCULOSE PHOSPHATE ALDOLASE"/>
    <property type="match status" value="1"/>
</dbReference>
<accession>A0A5N6AAJ3</accession>
<dbReference type="PANTHER" id="PTHR22789:SF0">
    <property type="entry name" value="3-OXO-TETRONATE 4-PHOSPHATE DECARBOXYLASE-RELATED"/>
    <property type="match status" value="1"/>
</dbReference>
<reference evidence="5" key="1">
    <citation type="submission" date="2019-10" db="EMBL/GenBank/DDBJ databases">
        <title>Nonomuraea sp. nov., isolated from Phyllanthus amarus.</title>
        <authorList>
            <person name="Klykleung N."/>
            <person name="Tanasupawat S."/>
        </authorList>
    </citation>
    <scope>NUCLEOTIDE SEQUENCE [LARGE SCALE GENOMIC DNA]</scope>
    <source>
        <strain evidence="5">3MP-10</strain>
    </source>
</reference>
<dbReference type="EMBL" id="VDLY02000009">
    <property type="protein sequence ID" value="KAB8164518.1"/>
    <property type="molecule type" value="Genomic_DNA"/>
</dbReference>
<evidence type="ECO:0000256" key="2">
    <source>
        <dbReference type="ARBA" id="ARBA00023239"/>
    </source>
</evidence>
<feature type="region of interest" description="Disordered" evidence="3">
    <location>
        <begin position="1"/>
        <end position="21"/>
    </location>
</feature>
<evidence type="ECO:0000256" key="1">
    <source>
        <dbReference type="ARBA" id="ARBA00022723"/>
    </source>
</evidence>
<dbReference type="NCBIfam" id="NF006000">
    <property type="entry name" value="PRK08130.1"/>
    <property type="match status" value="1"/>
</dbReference>
<dbReference type="Proteomes" id="UP000314251">
    <property type="component" value="Unassembled WGS sequence"/>
</dbReference>
<evidence type="ECO:0000313" key="6">
    <source>
        <dbReference type="Proteomes" id="UP000314251"/>
    </source>
</evidence>
<protein>
    <submittedName>
        <fullName evidence="5">Aldolase</fullName>
    </submittedName>
</protein>
<sequence>MTEPANRTEAAEPSNDAEARARSAIVELGRALYDRGITPGRTGNLSVRIGDRLLMTPTNACLGRLDPDRLSLVGPAGELLAGDRPSKELALHQVSYRRHPDVAAVAHVHSTHAVAVSCLNGLDPARPLPVLTAYFAMRVGPLPLVGYFPPGDPGLARALAETPPEARCALLAHHGSLAAAPTLEAAVDAVEEIEETARLALLLHGRDARTLTARQAAALYPRRRTENGR</sequence>
<organism evidence="5 6">
    <name type="scientific">Streptomyces mimosae</name>
    <dbReference type="NCBI Taxonomy" id="2586635"/>
    <lineage>
        <taxon>Bacteria</taxon>
        <taxon>Bacillati</taxon>
        <taxon>Actinomycetota</taxon>
        <taxon>Actinomycetes</taxon>
        <taxon>Kitasatosporales</taxon>
        <taxon>Streptomycetaceae</taxon>
        <taxon>Streptomyces</taxon>
    </lineage>
</organism>
<dbReference type="Pfam" id="PF00596">
    <property type="entry name" value="Aldolase_II"/>
    <property type="match status" value="1"/>
</dbReference>
<dbReference type="InterPro" id="IPR001303">
    <property type="entry name" value="Aldolase_II/adducin_N"/>
</dbReference>
<dbReference type="GO" id="GO:0016832">
    <property type="term" value="F:aldehyde-lyase activity"/>
    <property type="evidence" value="ECO:0007669"/>
    <property type="project" value="TreeGrafter"/>
</dbReference>
<dbReference type="InterPro" id="IPR050197">
    <property type="entry name" value="Aldolase_class_II_sugar_metab"/>
</dbReference>
<dbReference type="SMART" id="SM01007">
    <property type="entry name" value="Aldolase_II"/>
    <property type="match status" value="1"/>
</dbReference>
<evidence type="ECO:0000259" key="4">
    <source>
        <dbReference type="SMART" id="SM01007"/>
    </source>
</evidence>
<keyword evidence="6" id="KW-1185">Reference proteome</keyword>
<dbReference type="GO" id="GO:0005829">
    <property type="term" value="C:cytosol"/>
    <property type="evidence" value="ECO:0007669"/>
    <property type="project" value="TreeGrafter"/>
</dbReference>
<comment type="caution">
    <text evidence="5">The sequence shown here is derived from an EMBL/GenBank/DDBJ whole genome shotgun (WGS) entry which is preliminary data.</text>
</comment>
<keyword evidence="2" id="KW-0456">Lyase</keyword>
<dbReference type="Gene3D" id="3.40.225.10">
    <property type="entry name" value="Class II aldolase/adducin N-terminal domain"/>
    <property type="match status" value="1"/>
</dbReference>
<dbReference type="AlphaFoldDB" id="A0A5N6AAJ3"/>
<dbReference type="RefSeq" id="WP_139668618.1">
    <property type="nucleotide sequence ID" value="NZ_VDLY02000009.1"/>
</dbReference>
<gene>
    <name evidence="5" type="ORF">FH607_014770</name>
</gene>
<dbReference type="GO" id="GO:0046872">
    <property type="term" value="F:metal ion binding"/>
    <property type="evidence" value="ECO:0007669"/>
    <property type="project" value="UniProtKB-KW"/>
</dbReference>
<dbReference type="OrthoDB" id="9786287at2"/>
<evidence type="ECO:0000313" key="5">
    <source>
        <dbReference type="EMBL" id="KAB8164518.1"/>
    </source>
</evidence>
<name>A0A5N6AAJ3_9ACTN</name>
<dbReference type="SUPFAM" id="SSF53639">
    <property type="entry name" value="AraD/HMP-PK domain-like"/>
    <property type="match status" value="1"/>
</dbReference>
<feature type="domain" description="Class II aldolase/adducin N-terminal" evidence="4">
    <location>
        <begin position="23"/>
        <end position="201"/>
    </location>
</feature>
<evidence type="ECO:0000256" key="3">
    <source>
        <dbReference type="SAM" id="MobiDB-lite"/>
    </source>
</evidence>
<keyword evidence="1" id="KW-0479">Metal-binding</keyword>
<dbReference type="InterPro" id="IPR036409">
    <property type="entry name" value="Aldolase_II/adducin_N_sf"/>
</dbReference>
<proteinExistence type="predicted"/>